<accession>A0ACD3A0R8</accession>
<gene>
    <name evidence="1" type="ORF">BDN72DRAFT_781320</name>
</gene>
<dbReference type="EMBL" id="ML209106">
    <property type="protein sequence ID" value="TFK59015.1"/>
    <property type="molecule type" value="Genomic_DNA"/>
</dbReference>
<dbReference type="Proteomes" id="UP000308600">
    <property type="component" value="Unassembled WGS sequence"/>
</dbReference>
<protein>
    <submittedName>
        <fullName evidence="1">Uncharacterized protein</fullName>
    </submittedName>
</protein>
<name>A0ACD3A0R8_9AGAR</name>
<proteinExistence type="predicted"/>
<reference evidence="1 2" key="1">
    <citation type="journal article" date="2019" name="Nat. Ecol. Evol.">
        <title>Megaphylogeny resolves global patterns of mushroom evolution.</title>
        <authorList>
            <person name="Varga T."/>
            <person name="Krizsan K."/>
            <person name="Foldi C."/>
            <person name="Dima B."/>
            <person name="Sanchez-Garcia M."/>
            <person name="Sanchez-Ramirez S."/>
            <person name="Szollosi G.J."/>
            <person name="Szarkandi J.G."/>
            <person name="Papp V."/>
            <person name="Albert L."/>
            <person name="Andreopoulos W."/>
            <person name="Angelini C."/>
            <person name="Antonin V."/>
            <person name="Barry K.W."/>
            <person name="Bougher N.L."/>
            <person name="Buchanan P."/>
            <person name="Buyck B."/>
            <person name="Bense V."/>
            <person name="Catcheside P."/>
            <person name="Chovatia M."/>
            <person name="Cooper J."/>
            <person name="Damon W."/>
            <person name="Desjardin D."/>
            <person name="Finy P."/>
            <person name="Geml J."/>
            <person name="Haridas S."/>
            <person name="Hughes K."/>
            <person name="Justo A."/>
            <person name="Karasinski D."/>
            <person name="Kautmanova I."/>
            <person name="Kiss B."/>
            <person name="Kocsube S."/>
            <person name="Kotiranta H."/>
            <person name="LaButti K.M."/>
            <person name="Lechner B.E."/>
            <person name="Liimatainen K."/>
            <person name="Lipzen A."/>
            <person name="Lukacs Z."/>
            <person name="Mihaltcheva S."/>
            <person name="Morgado L.N."/>
            <person name="Niskanen T."/>
            <person name="Noordeloos M.E."/>
            <person name="Ohm R.A."/>
            <person name="Ortiz-Santana B."/>
            <person name="Ovrebo C."/>
            <person name="Racz N."/>
            <person name="Riley R."/>
            <person name="Savchenko A."/>
            <person name="Shiryaev A."/>
            <person name="Soop K."/>
            <person name="Spirin V."/>
            <person name="Szebenyi C."/>
            <person name="Tomsovsky M."/>
            <person name="Tulloss R.E."/>
            <person name="Uehling J."/>
            <person name="Grigoriev I.V."/>
            <person name="Vagvolgyi C."/>
            <person name="Papp T."/>
            <person name="Martin F.M."/>
            <person name="Miettinen O."/>
            <person name="Hibbett D.S."/>
            <person name="Nagy L.G."/>
        </authorList>
    </citation>
    <scope>NUCLEOTIDE SEQUENCE [LARGE SCALE GENOMIC DNA]</scope>
    <source>
        <strain evidence="1 2">NL-1719</strain>
    </source>
</reference>
<organism evidence="1 2">
    <name type="scientific">Pluteus cervinus</name>
    <dbReference type="NCBI Taxonomy" id="181527"/>
    <lineage>
        <taxon>Eukaryota</taxon>
        <taxon>Fungi</taxon>
        <taxon>Dikarya</taxon>
        <taxon>Basidiomycota</taxon>
        <taxon>Agaricomycotina</taxon>
        <taxon>Agaricomycetes</taxon>
        <taxon>Agaricomycetidae</taxon>
        <taxon>Agaricales</taxon>
        <taxon>Pluteineae</taxon>
        <taxon>Pluteaceae</taxon>
        <taxon>Pluteus</taxon>
    </lineage>
</organism>
<sequence length="825" mass="94090">MPFLFFSFSLSLIYCNLERVLRKFTHAPGASTSNVTLVHTGFLGGSPTKPKLAFAFSVFELYRQLHRVCPRLSIQAFSKALDHLHHVPVNSYLADQFSSAYDCYLEIIHEVDALVNTAMGTSLKEQFQERVCPPCLYKVDDEPDMKYSLLGAMDGNVSLKLFNADFRRGESLTDNRVLENERWLKPEFVDQFKDEVTNSKKPTTPQADPAPITDPGPSTPQLPAPGDGVGDDNSVNTCVERWRNAGPEARKKMFALFAVSGIFVTVCRHGHVLLICDMIRSGELMKYPIAHVRALLDRYGAGIGIGYDIFCQLIKTLRRSSLGQDVAAMSLDGVVPAFHGYAHNRLCQLSWHPLYKDGTGIEDFEECERTFSKSNNLAAVTRLATPYHRHQQIEEHFQFHDLDKYASSGTFIYQNYIQALECIQIDGAALREFEEGFEQLPDYEKALADEQAYLIALKTEEPFSDDAKSEFNRLDYFIVHKGYKTKEIAGVKSRYRTTYTRWLAHHEAVCIFEAEHRIVERWTPQSVQWQETLKYMSERAYLLALDKLERLFVQRMLEMTKLGMSGLGYKLRDHLMKALKTRADAVRNALNAYNKAAKQLDPPREELSWSKLMEIGNLSEFDLLRDTRQDIRKLPWVKPSLRAAMNLHYRVKRGEEELIRLNVKARRLVTHMIDVEADYKAAYNSHLESNPNLAMEIQARWDYVTRVHTSIAITLNRTSRLKGFTGSLIPGHRVGRNKDIDSQLPRWAGSILGITIEYVSTVTDPTDVSNTHLYHQQPQELVPTNTTQTKDDDKDSNDEYEDGGEFIPRDVEVSGDTVLDMLTAL</sequence>
<evidence type="ECO:0000313" key="2">
    <source>
        <dbReference type="Proteomes" id="UP000308600"/>
    </source>
</evidence>
<evidence type="ECO:0000313" key="1">
    <source>
        <dbReference type="EMBL" id="TFK59015.1"/>
    </source>
</evidence>
<keyword evidence="2" id="KW-1185">Reference proteome</keyword>